<evidence type="ECO:0000313" key="9">
    <source>
        <dbReference type="Proteomes" id="UP000015101"/>
    </source>
</evidence>
<reference evidence="8" key="3">
    <citation type="submission" date="2015-06" db="UniProtKB">
        <authorList>
            <consortium name="EnsemblMetazoa"/>
        </authorList>
    </citation>
    <scope>IDENTIFICATION</scope>
</reference>
<feature type="transmembrane region" description="Helical" evidence="6">
    <location>
        <begin position="396"/>
        <end position="415"/>
    </location>
</feature>
<feature type="transmembrane region" description="Helical" evidence="6">
    <location>
        <begin position="329"/>
        <end position="348"/>
    </location>
</feature>
<feature type="transmembrane region" description="Helical" evidence="6">
    <location>
        <begin position="267"/>
        <end position="284"/>
    </location>
</feature>
<feature type="transmembrane region" description="Helical" evidence="6">
    <location>
        <begin position="211"/>
        <end position="235"/>
    </location>
</feature>
<keyword evidence="9" id="KW-1185">Reference proteome</keyword>
<feature type="transmembrane region" description="Helical" evidence="6">
    <location>
        <begin position="360"/>
        <end position="384"/>
    </location>
</feature>
<accession>T1EGT3</accession>
<dbReference type="RefSeq" id="XP_009031414.1">
    <property type="nucleotide sequence ID" value="XM_009033166.1"/>
</dbReference>
<dbReference type="KEGG" id="hro:HELRODRAFT_121951"/>
<comment type="similarity">
    <text evidence="2">Belongs to the unc-93 family.</text>
</comment>
<dbReference type="EnsemblMetazoa" id="HelroT121951">
    <property type="protein sequence ID" value="HelroP121951"/>
    <property type="gene ID" value="HelroG121951"/>
</dbReference>
<dbReference type="InterPro" id="IPR051951">
    <property type="entry name" value="UNC-93_regulatory"/>
</dbReference>
<evidence type="ECO:0000256" key="1">
    <source>
        <dbReference type="ARBA" id="ARBA00004141"/>
    </source>
</evidence>
<dbReference type="eggNOG" id="KOG3097">
    <property type="taxonomic scope" value="Eukaryota"/>
</dbReference>
<gene>
    <name evidence="8" type="primary">20195783</name>
    <name evidence="7" type="ORF">HELRODRAFT_121951</name>
</gene>
<dbReference type="PANTHER" id="PTHR19444">
    <property type="entry name" value="UNC-93 RELATED"/>
    <property type="match status" value="1"/>
</dbReference>
<evidence type="ECO:0000256" key="3">
    <source>
        <dbReference type="ARBA" id="ARBA00022692"/>
    </source>
</evidence>
<dbReference type="GO" id="GO:0016020">
    <property type="term" value="C:membrane"/>
    <property type="evidence" value="ECO:0007669"/>
    <property type="project" value="UniProtKB-SubCell"/>
</dbReference>
<protein>
    <recommendedName>
        <fullName evidence="10">Major facilitator superfamily associated domain-containing protein</fullName>
    </recommendedName>
</protein>
<keyword evidence="5 6" id="KW-0472">Membrane</keyword>
<dbReference type="EMBL" id="KB097753">
    <property type="protein sequence ID" value="ESN90486.1"/>
    <property type="molecule type" value="Genomic_DNA"/>
</dbReference>
<dbReference type="HOGENOM" id="CLU_025356_1_0_1"/>
<reference evidence="7 9" key="2">
    <citation type="journal article" date="2013" name="Nature">
        <title>Insights into bilaterian evolution from three spiralian genomes.</title>
        <authorList>
            <person name="Simakov O."/>
            <person name="Marletaz F."/>
            <person name="Cho S.J."/>
            <person name="Edsinger-Gonzales E."/>
            <person name="Havlak P."/>
            <person name="Hellsten U."/>
            <person name="Kuo D.H."/>
            <person name="Larsson T."/>
            <person name="Lv J."/>
            <person name="Arendt D."/>
            <person name="Savage R."/>
            <person name="Osoegawa K."/>
            <person name="de Jong P."/>
            <person name="Grimwood J."/>
            <person name="Chapman J.A."/>
            <person name="Shapiro H."/>
            <person name="Aerts A."/>
            <person name="Otillar R.P."/>
            <person name="Terry A.Y."/>
            <person name="Boore J.L."/>
            <person name="Grigoriev I.V."/>
            <person name="Lindberg D.R."/>
            <person name="Seaver E.C."/>
            <person name="Weisblat D.A."/>
            <person name="Putnam N.H."/>
            <person name="Rokhsar D.S."/>
        </authorList>
    </citation>
    <scope>NUCLEOTIDE SEQUENCE</scope>
</reference>
<dbReference type="Pfam" id="PF05978">
    <property type="entry name" value="UNC-93"/>
    <property type="match status" value="1"/>
</dbReference>
<dbReference type="STRING" id="6412.T1EGT3"/>
<dbReference type="OMA" id="YFLCVQT"/>
<sequence>KNLIILSFGFMFVFSAFFSLRNLQTSLNRKYSLGLFSLACMNATFAAGCILANTIIQKVRPKRVITLMLFGNSLYVASNFYPSFLTLVPATLILGFTMANLLVAQSTYLTSIAVSFASAANKRPDYIISVFNGYFLFMIYLAHFFGNLMSSIIFYIFPSSLMKTLLITSNVTSVSTQLVLNNFTNESQNCGFKFHFLSVEQMEYNFSIDFYVLYILVAIFMLVTIQAHLIIGLFLDRLDVIFYKSKLGLKSQVCEIWKLHVDPKMKFMLPMMIYLGFQEAFIYADFTNSYVTCSIGLHMIGFVMMTFSAMDSVSSFLCGYLRRFLSQSVMMAVGSVLHLITLLFLYFWKPSPDQRATVFVVAVSLGVVDGIWQTLTNSLCGILFSSRQRVAVFSSLRMYQALGFTIASVYSHFLYNEVKVAILMIVL</sequence>
<dbReference type="InParanoid" id="T1EGT3"/>
<dbReference type="AlphaFoldDB" id="T1EGT3"/>
<evidence type="ECO:0000256" key="4">
    <source>
        <dbReference type="ARBA" id="ARBA00022989"/>
    </source>
</evidence>
<feature type="transmembrane region" description="Helical" evidence="6">
    <location>
        <begin position="31"/>
        <end position="52"/>
    </location>
</feature>
<evidence type="ECO:0000256" key="6">
    <source>
        <dbReference type="SAM" id="Phobius"/>
    </source>
</evidence>
<dbReference type="OrthoDB" id="78663at2759"/>
<reference evidence="9" key="1">
    <citation type="submission" date="2012-12" db="EMBL/GenBank/DDBJ databases">
        <authorList>
            <person name="Hellsten U."/>
            <person name="Grimwood J."/>
            <person name="Chapman J.A."/>
            <person name="Shapiro H."/>
            <person name="Aerts A."/>
            <person name="Otillar R.P."/>
            <person name="Terry A.Y."/>
            <person name="Boore J.L."/>
            <person name="Simakov O."/>
            <person name="Marletaz F."/>
            <person name="Cho S.-J."/>
            <person name="Edsinger-Gonzales E."/>
            <person name="Havlak P."/>
            <person name="Kuo D.-H."/>
            <person name="Larsson T."/>
            <person name="Lv J."/>
            <person name="Arendt D."/>
            <person name="Savage R."/>
            <person name="Osoegawa K."/>
            <person name="de Jong P."/>
            <person name="Lindberg D.R."/>
            <person name="Seaver E.C."/>
            <person name="Weisblat D.A."/>
            <person name="Putnam N.H."/>
            <person name="Grigoriev I.V."/>
            <person name="Rokhsar D.S."/>
        </authorList>
    </citation>
    <scope>NUCLEOTIDE SEQUENCE</scope>
</reference>
<keyword evidence="3 6" id="KW-0812">Transmembrane</keyword>
<dbReference type="CTD" id="20195783"/>
<keyword evidence="4 6" id="KW-1133">Transmembrane helix</keyword>
<dbReference type="PANTHER" id="PTHR19444:SF13">
    <property type="entry name" value="PROTEIN UNC-93 HOMOLOG A"/>
    <property type="match status" value="1"/>
</dbReference>
<dbReference type="InterPro" id="IPR010291">
    <property type="entry name" value="Ion_channel_UNC-93"/>
</dbReference>
<comment type="subcellular location">
    <subcellularLocation>
        <location evidence="1">Membrane</location>
        <topology evidence="1">Multi-pass membrane protein</topology>
    </subcellularLocation>
</comment>
<feature type="transmembrane region" description="Helical" evidence="6">
    <location>
        <begin position="296"/>
        <end position="317"/>
    </location>
</feature>
<proteinExistence type="inferred from homology"/>
<feature type="transmembrane region" description="Helical" evidence="6">
    <location>
        <begin position="131"/>
        <end position="157"/>
    </location>
</feature>
<organism evidence="8 9">
    <name type="scientific">Helobdella robusta</name>
    <name type="common">Californian leech</name>
    <dbReference type="NCBI Taxonomy" id="6412"/>
    <lineage>
        <taxon>Eukaryota</taxon>
        <taxon>Metazoa</taxon>
        <taxon>Spiralia</taxon>
        <taxon>Lophotrochozoa</taxon>
        <taxon>Annelida</taxon>
        <taxon>Clitellata</taxon>
        <taxon>Hirudinea</taxon>
        <taxon>Rhynchobdellida</taxon>
        <taxon>Glossiphoniidae</taxon>
        <taxon>Helobdella</taxon>
    </lineage>
</organism>
<evidence type="ECO:0000256" key="2">
    <source>
        <dbReference type="ARBA" id="ARBA00009172"/>
    </source>
</evidence>
<evidence type="ECO:0008006" key="10">
    <source>
        <dbReference type="Google" id="ProtNLM"/>
    </source>
</evidence>
<dbReference type="Proteomes" id="UP000015101">
    <property type="component" value="Unassembled WGS sequence"/>
</dbReference>
<evidence type="ECO:0000256" key="5">
    <source>
        <dbReference type="ARBA" id="ARBA00023136"/>
    </source>
</evidence>
<dbReference type="SUPFAM" id="SSF103473">
    <property type="entry name" value="MFS general substrate transporter"/>
    <property type="match status" value="1"/>
</dbReference>
<dbReference type="InterPro" id="IPR036259">
    <property type="entry name" value="MFS_trans_sf"/>
</dbReference>
<evidence type="ECO:0000313" key="7">
    <source>
        <dbReference type="EMBL" id="ESN90486.1"/>
    </source>
</evidence>
<dbReference type="EMBL" id="AMQM01002266">
    <property type="status" value="NOT_ANNOTATED_CDS"/>
    <property type="molecule type" value="Genomic_DNA"/>
</dbReference>
<evidence type="ECO:0000313" key="8">
    <source>
        <dbReference type="EnsemblMetazoa" id="HelroP121951"/>
    </source>
</evidence>
<name>T1EGT3_HELRO</name>
<dbReference type="GeneID" id="20195783"/>